<accession>A0A1B0GMZ8</accession>
<feature type="coiled-coil region" evidence="7">
    <location>
        <begin position="167"/>
        <end position="197"/>
    </location>
</feature>
<dbReference type="InterPro" id="IPR012340">
    <property type="entry name" value="NA-bd_OB-fold"/>
</dbReference>
<evidence type="ECO:0000256" key="3">
    <source>
        <dbReference type="ARBA" id="ARBA00022490"/>
    </source>
</evidence>
<dbReference type="FunFam" id="3.30.70.330:FF:000311">
    <property type="entry name" value="polyadenylate-binding protein 2"/>
    <property type="match status" value="1"/>
</dbReference>
<dbReference type="SMART" id="SM00360">
    <property type="entry name" value="RRM"/>
    <property type="match status" value="1"/>
</dbReference>
<dbReference type="InterPro" id="IPR012677">
    <property type="entry name" value="Nucleotide-bd_a/b_plait_sf"/>
</dbReference>
<dbReference type="PANTHER" id="PTHR24088">
    <property type="entry name" value="28S RIBOSOMAL PROTEIN S17, MITOCHONDRIAL"/>
    <property type="match status" value="1"/>
</dbReference>
<name>A0A1B0GMZ8_PHLPP</name>
<dbReference type="VEuPathDB" id="VectorBase:PPAI004051"/>
<dbReference type="GO" id="GO:0005763">
    <property type="term" value="C:mitochondrial small ribosomal subunit"/>
    <property type="evidence" value="ECO:0007669"/>
    <property type="project" value="InterPro"/>
</dbReference>
<keyword evidence="5" id="KW-0689">Ribosomal protein</keyword>
<protein>
    <submittedName>
        <fullName evidence="9">Uncharacterized protein</fullName>
    </submittedName>
</protein>
<evidence type="ECO:0000256" key="8">
    <source>
        <dbReference type="SAM" id="MobiDB-lite"/>
    </source>
</evidence>
<dbReference type="SUPFAM" id="SSF54928">
    <property type="entry name" value="RNA-binding domain, RBD"/>
    <property type="match status" value="1"/>
</dbReference>
<dbReference type="PANTHER" id="PTHR24088:SF0">
    <property type="entry name" value="SMALL RIBOSOMAL SUBUNIT PROTEIN US17M"/>
    <property type="match status" value="1"/>
</dbReference>
<sequence>MASRSLILMGQVVPCVKRNACKVRIRRMELDQNLLMYFKKEEFLFAHDPQKKCKVGDIVLVKELPQKLTTLITHSVDVVYPYGDVTCPLTGKKVIVGNYRDQIEEANQLYGKSSKAFDYDKAPPRGRLACSFDEDLSLNEDPLLDTLDDGNDVSLSEDGNMQIDPELEAIKARVKEMEEEAEKLKQLQSEVNKQMTMGSPTGLTPIPLSLDEKMEIDNRSVYVGNVDYGATAEELEAHFHGCGTINRVTILCNRADGHPKGFAYIEFGSKEYVETALAMNETLFRGRQIKVMSKRTNRPGLSTTNRFPRGTFRGRGASRAGRSCCHTSFRGTRRPM</sequence>
<keyword evidence="3" id="KW-0963">Cytoplasm</keyword>
<comment type="subcellular location">
    <subcellularLocation>
        <location evidence="1">Cytoplasm</location>
    </subcellularLocation>
</comment>
<evidence type="ECO:0000256" key="7">
    <source>
        <dbReference type="SAM" id="Coils"/>
    </source>
</evidence>
<evidence type="ECO:0000256" key="2">
    <source>
        <dbReference type="ARBA" id="ARBA00010254"/>
    </source>
</evidence>
<evidence type="ECO:0000256" key="4">
    <source>
        <dbReference type="ARBA" id="ARBA00022884"/>
    </source>
</evidence>
<dbReference type="Gene3D" id="3.30.70.330">
    <property type="match status" value="1"/>
</dbReference>
<feature type="region of interest" description="Disordered" evidence="8">
    <location>
        <begin position="296"/>
        <end position="324"/>
    </location>
</feature>
<dbReference type="AlphaFoldDB" id="A0A1B0GMZ8"/>
<dbReference type="Gene3D" id="2.40.50.140">
    <property type="entry name" value="Nucleic acid-binding proteins"/>
    <property type="match status" value="1"/>
</dbReference>
<keyword evidence="4" id="KW-0694">RNA-binding</keyword>
<reference evidence="9" key="1">
    <citation type="submission" date="2022-08" db="UniProtKB">
        <authorList>
            <consortium name="EnsemblMetazoa"/>
        </authorList>
    </citation>
    <scope>IDENTIFICATION</scope>
    <source>
        <strain evidence="9">Israel</strain>
    </source>
</reference>
<dbReference type="SUPFAM" id="SSF50249">
    <property type="entry name" value="Nucleic acid-binding proteins"/>
    <property type="match status" value="1"/>
</dbReference>
<keyword evidence="7" id="KW-0175">Coiled coil</keyword>
<dbReference type="EMBL" id="AJVK01027861">
    <property type="status" value="NOT_ANNOTATED_CDS"/>
    <property type="molecule type" value="Genomic_DNA"/>
</dbReference>
<evidence type="ECO:0000256" key="1">
    <source>
        <dbReference type="ARBA" id="ARBA00004496"/>
    </source>
</evidence>
<dbReference type="EnsemblMetazoa" id="PPAI004051-RA">
    <property type="protein sequence ID" value="PPAI004051-PA"/>
    <property type="gene ID" value="PPAI004051"/>
</dbReference>
<dbReference type="GO" id="GO:0032543">
    <property type="term" value="P:mitochondrial translation"/>
    <property type="evidence" value="ECO:0007669"/>
    <property type="project" value="TreeGrafter"/>
</dbReference>
<evidence type="ECO:0000313" key="10">
    <source>
        <dbReference type="Proteomes" id="UP000092462"/>
    </source>
</evidence>
<dbReference type="CDD" id="cd12550">
    <property type="entry name" value="RRM_II_PABPN1"/>
    <property type="match status" value="1"/>
</dbReference>
<dbReference type="InterPro" id="IPR000266">
    <property type="entry name" value="Ribosomal_uS17"/>
</dbReference>
<evidence type="ECO:0000313" key="9">
    <source>
        <dbReference type="EnsemblMetazoa" id="PPAI004051-PA"/>
    </source>
</evidence>
<comment type="similarity">
    <text evidence="2">Belongs to the universal ribosomal protein uS17 family.</text>
</comment>
<dbReference type="InterPro" id="IPR035979">
    <property type="entry name" value="RBD_domain_sf"/>
</dbReference>
<dbReference type="VEuPathDB" id="VectorBase:PPAPM1_010227"/>
<keyword evidence="10" id="KW-1185">Reference proteome</keyword>
<dbReference type="GO" id="GO:0003735">
    <property type="term" value="F:structural constituent of ribosome"/>
    <property type="evidence" value="ECO:0007669"/>
    <property type="project" value="InterPro"/>
</dbReference>
<evidence type="ECO:0000256" key="6">
    <source>
        <dbReference type="ARBA" id="ARBA00023274"/>
    </source>
</evidence>
<keyword evidence="6" id="KW-0687">Ribonucleoprotein</keyword>
<feature type="compositionally biased region" description="Low complexity" evidence="8">
    <location>
        <begin position="314"/>
        <end position="323"/>
    </location>
</feature>
<evidence type="ECO:0000256" key="5">
    <source>
        <dbReference type="ARBA" id="ARBA00022980"/>
    </source>
</evidence>
<dbReference type="GO" id="GO:0003723">
    <property type="term" value="F:RNA binding"/>
    <property type="evidence" value="ECO:0007669"/>
    <property type="project" value="UniProtKB-UniRule"/>
</dbReference>
<organism evidence="9 10">
    <name type="scientific">Phlebotomus papatasi</name>
    <name type="common">Sandfly</name>
    <dbReference type="NCBI Taxonomy" id="29031"/>
    <lineage>
        <taxon>Eukaryota</taxon>
        <taxon>Metazoa</taxon>
        <taxon>Ecdysozoa</taxon>
        <taxon>Arthropoda</taxon>
        <taxon>Hexapoda</taxon>
        <taxon>Insecta</taxon>
        <taxon>Pterygota</taxon>
        <taxon>Neoptera</taxon>
        <taxon>Endopterygota</taxon>
        <taxon>Diptera</taxon>
        <taxon>Nematocera</taxon>
        <taxon>Psychodoidea</taxon>
        <taxon>Psychodidae</taxon>
        <taxon>Phlebotomus</taxon>
        <taxon>Phlebotomus</taxon>
    </lineage>
</organism>
<dbReference type="InterPro" id="IPR000504">
    <property type="entry name" value="RRM_dom"/>
</dbReference>
<dbReference type="Pfam" id="PF00076">
    <property type="entry name" value="RRM_1"/>
    <property type="match status" value="1"/>
</dbReference>
<dbReference type="Pfam" id="PF00366">
    <property type="entry name" value="Ribosomal_S17"/>
    <property type="match status" value="1"/>
</dbReference>
<proteinExistence type="inferred from homology"/>
<dbReference type="Proteomes" id="UP000092462">
    <property type="component" value="Unassembled WGS sequence"/>
</dbReference>
<dbReference type="InterPro" id="IPR039193">
    <property type="entry name" value="Ribosomal_uS17m_metazoa"/>
</dbReference>
<dbReference type="PROSITE" id="PS50102">
    <property type="entry name" value="RRM"/>
    <property type="match status" value="1"/>
</dbReference>